<sequence length="104" mass="11544">MNDATHVVKEYKAYENGGELFLSTCDSRGGGVGVFVNSSMAKNIDSFEELMTRTGRLRVRRCGPTLTLTIFAVRQHQGTKETKLKISIWTCKSSAEKILPSTRS</sequence>
<gene>
    <name evidence="1" type="primary">Necator_chrX.g24405</name>
    <name evidence="1" type="ORF">RB195_024240</name>
</gene>
<protein>
    <submittedName>
        <fullName evidence="1">Uncharacterized protein</fullName>
    </submittedName>
</protein>
<reference evidence="1 2" key="1">
    <citation type="submission" date="2023-08" db="EMBL/GenBank/DDBJ databases">
        <title>A Necator americanus chromosomal reference genome.</title>
        <authorList>
            <person name="Ilik V."/>
            <person name="Petrzelkova K.J."/>
            <person name="Pardy F."/>
            <person name="Fuh T."/>
            <person name="Niatou-Singa F.S."/>
            <person name="Gouil Q."/>
            <person name="Baker L."/>
            <person name="Ritchie M.E."/>
            <person name="Jex A.R."/>
            <person name="Gazzola D."/>
            <person name="Li H."/>
            <person name="Toshio Fujiwara R."/>
            <person name="Zhan B."/>
            <person name="Aroian R.V."/>
            <person name="Pafco B."/>
            <person name="Schwarz E.M."/>
        </authorList>
    </citation>
    <scope>NUCLEOTIDE SEQUENCE [LARGE SCALE GENOMIC DNA]</scope>
    <source>
        <strain evidence="1 2">Aroian</strain>
        <tissue evidence="1">Whole animal</tissue>
    </source>
</reference>
<accession>A0ABR1EMR7</accession>
<evidence type="ECO:0000313" key="2">
    <source>
        <dbReference type="Proteomes" id="UP001303046"/>
    </source>
</evidence>
<comment type="caution">
    <text evidence="1">The sequence shown here is derived from an EMBL/GenBank/DDBJ whole genome shotgun (WGS) entry which is preliminary data.</text>
</comment>
<name>A0ABR1EMR7_NECAM</name>
<dbReference type="EMBL" id="JAVFWL010000006">
    <property type="protein sequence ID" value="KAK6763833.1"/>
    <property type="molecule type" value="Genomic_DNA"/>
</dbReference>
<dbReference type="Proteomes" id="UP001303046">
    <property type="component" value="Unassembled WGS sequence"/>
</dbReference>
<proteinExistence type="predicted"/>
<keyword evidence="2" id="KW-1185">Reference proteome</keyword>
<evidence type="ECO:0000313" key="1">
    <source>
        <dbReference type="EMBL" id="KAK6763833.1"/>
    </source>
</evidence>
<organism evidence="1 2">
    <name type="scientific">Necator americanus</name>
    <name type="common">Human hookworm</name>
    <dbReference type="NCBI Taxonomy" id="51031"/>
    <lineage>
        <taxon>Eukaryota</taxon>
        <taxon>Metazoa</taxon>
        <taxon>Ecdysozoa</taxon>
        <taxon>Nematoda</taxon>
        <taxon>Chromadorea</taxon>
        <taxon>Rhabditida</taxon>
        <taxon>Rhabditina</taxon>
        <taxon>Rhabditomorpha</taxon>
        <taxon>Strongyloidea</taxon>
        <taxon>Ancylostomatidae</taxon>
        <taxon>Bunostominae</taxon>
        <taxon>Necator</taxon>
    </lineage>
</organism>